<reference evidence="2 3" key="2">
    <citation type="journal article" date="2023" name="Mol. Biol. Evol.">
        <title>Genomics of Secondarily Temperate Adaptation in the Only Non-Antarctic Icefish.</title>
        <authorList>
            <person name="Rivera-Colon A.G."/>
            <person name="Rayamajhi N."/>
            <person name="Minhas B.F."/>
            <person name="Madrigal G."/>
            <person name="Bilyk K.T."/>
            <person name="Yoon V."/>
            <person name="Hune M."/>
            <person name="Gregory S."/>
            <person name="Cheng C.H.C."/>
            <person name="Catchen J.M."/>
        </authorList>
    </citation>
    <scope>NUCLEOTIDE SEQUENCE [LARGE SCALE GENOMIC DNA]</scope>
    <source>
        <strain evidence="2">JMC-PN-2008</strain>
    </source>
</reference>
<dbReference type="AlphaFoldDB" id="A0AAN8APQ6"/>
<name>A0AAN8APQ6_ELEMC</name>
<comment type="caution">
    <text evidence="2">The sequence shown here is derived from an EMBL/GenBank/DDBJ whole genome shotgun (WGS) entry which is preliminary data.</text>
</comment>
<evidence type="ECO:0000256" key="1">
    <source>
        <dbReference type="SAM" id="MobiDB-lite"/>
    </source>
</evidence>
<keyword evidence="3" id="KW-1185">Reference proteome</keyword>
<proteinExistence type="predicted"/>
<organism evidence="2 3">
    <name type="scientific">Eleginops maclovinus</name>
    <name type="common">Patagonian blennie</name>
    <name type="synonym">Eleginus maclovinus</name>
    <dbReference type="NCBI Taxonomy" id="56733"/>
    <lineage>
        <taxon>Eukaryota</taxon>
        <taxon>Metazoa</taxon>
        <taxon>Chordata</taxon>
        <taxon>Craniata</taxon>
        <taxon>Vertebrata</taxon>
        <taxon>Euteleostomi</taxon>
        <taxon>Actinopterygii</taxon>
        <taxon>Neopterygii</taxon>
        <taxon>Teleostei</taxon>
        <taxon>Neoteleostei</taxon>
        <taxon>Acanthomorphata</taxon>
        <taxon>Eupercaria</taxon>
        <taxon>Perciformes</taxon>
        <taxon>Notothenioidei</taxon>
        <taxon>Eleginopidae</taxon>
        <taxon>Eleginops</taxon>
    </lineage>
</organism>
<sequence>MAGPMGGAGPEGNQESGHHGPPQGGRRWASSISARGMQLPNLRLIDRSVDLKITKDRKEGHFQEKLA</sequence>
<reference evidence="2 3" key="1">
    <citation type="journal article" date="2023" name="Genes (Basel)">
        <title>Chromosome-Level Genome Assembly and Circadian Gene Repertoire of the Patagonia Blennie Eleginops maclovinus-The Closest Ancestral Proxy of Antarctic Cryonotothenioids.</title>
        <authorList>
            <person name="Cheng C.C."/>
            <person name="Rivera-Colon A.G."/>
            <person name="Minhas B.F."/>
            <person name="Wilson L."/>
            <person name="Rayamajhi N."/>
            <person name="Vargas-Chacoff L."/>
            <person name="Catchen J.M."/>
        </authorList>
    </citation>
    <scope>NUCLEOTIDE SEQUENCE [LARGE SCALE GENOMIC DNA]</scope>
    <source>
        <strain evidence="2">JMC-PN-2008</strain>
    </source>
</reference>
<accession>A0AAN8APQ6</accession>
<evidence type="ECO:0000313" key="3">
    <source>
        <dbReference type="Proteomes" id="UP001346869"/>
    </source>
</evidence>
<gene>
    <name evidence="2" type="ORF">PBY51_012227</name>
</gene>
<dbReference type="Proteomes" id="UP001346869">
    <property type="component" value="Unassembled WGS sequence"/>
</dbReference>
<protein>
    <submittedName>
        <fullName evidence="2">Uncharacterized protein</fullName>
    </submittedName>
</protein>
<dbReference type="EMBL" id="JAUZQC010000008">
    <property type="protein sequence ID" value="KAK5867763.1"/>
    <property type="molecule type" value="Genomic_DNA"/>
</dbReference>
<evidence type="ECO:0000313" key="2">
    <source>
        <dbReference type="EMBL" id="KAK5867763.1"/>
    </source>
</evidence>
<feature type="compositionally biased region" description="Gly residues" evidence="1">
    <location>
        <begin position="1"/>
        <end position="10"/>
    </location>
</feature>
<feature type="region of interest" description="Disordered" evidence="1">
    <location>
        <begin position="1"/>
        <end position="41"/>
    </location>
</feature>